<dbReference type="GO" id="GO:0080019">
    <property type="term" value="F:alcohol-forming very long-chain fatty acyl-CoA reductase activity"/>
    <property type="evidence" value="ECO:0007669"/>
    <property type="project" value="InterPro"/>
</dbReference>
<dbReference type="GO" id="GO:0016020">
    <property type="term" value="C:membrane"/>
    <property type="evidence" value="ECO:0007669"/>
    <property type="project" value="UniProtKB-SubCell"/>
</dbReference>
<comment type="similarity">
    <text evidence="2 10">Belongs to the fatty acyl-CoA reductase family.</text>
</comment>
<evidence type="ECO:0000256" key="2">
    <source>
        <dbReference type="ARBA" id="ARBA00005928"/>
    </source>
</evidence>
<dbReference type="GO" id="GO:0035336">
    <property type="term" value="P:long-chain fatty-acyl-CoA metabolic process"/>
    <property type="evidence" value="ECO:0007669"/>
    <property type="project" value="TreeGrafter"/>
</dbReference>
<gene>
    <name evidence="13" type="ORF">LNINA_LOCUS6025</name>
</gene>
<dbReference type="AlphaFoldDB" id="A0AAV1JDF1"/>
<keyword evidence="8 10" id="KW-0472">Membrane</keyword>
<keyword evidence="14" id="KW-1185">Reference proteome</keyword>
<evidence type="ECO:0000259" key="11">
    <source>
        <dbReference type="Pfam" id="PF03015"/>
    </source>
</evidence>
<dbReference type="InterPro" id="IPR036291">
    <property type="entry name" value="NAD(P)-bd_dom_sf"/>
</dbReference>
<evidence type="ECO:0000256" key="6">
    <source>
        <dbReference type="ARBA" id="ARBA00022989"/>
    </source>
</evidence>
<evidence type="ECO:0000313" key="13">
    <source>
        <dbReference type="EMBL" id="CAK1546455.1"/>
    </source>
</evidence>
<proteinExistence type="inferred from homology"/>
<dbReference type="CDD" id="cd09071">
    <property type="entry name" value="FAR_C"/>
    <property type="match status" value="1"/>
</dbReference>
<evidence type="ECO:0000313" key="14">
    <source>
        <dbReference type="Proteomes" id="UP001497472"/>
    </source>
</evidence>
<dbReference type="Pfam" id="PF07993">
    <property type="entry name" value="NAD_binding_4"/>
    <property type="match status" value="1"/>
</dbReference>
<comment type="function">
    <text evidence="10">Catalyzes the reduction of fatty acyl-CoA to fatty alcohols.</text>
</comment>
<comment type="caution">
    <text evidence="13">The sequence shown here is derived from an EMBL/GenBank/DDBJ whole genome shotgun (WGS) entry which is preliminary data.</text>
</comment>
<dbReference type="InterPro" id="IPR026055">
    <property type="entry name" value="FAR"/>
</dbReference>
<protein>
    <recommendedName>
        <fullName evidence="10">Fatty acyl-CoA reductase</fullName>
        <ecNumber evidence="10">1.2.1.84</ecNumber>
    </recommendedName>
</protein>
<dbReference type="SUPFAM" id="SSF51735">
    <property type="entry name" value="NAD(P)-binding Rossmann-fold domains"/>
    <property type="match status" value="1"/>
</dbReference>
<dbReference type="PANTHER" id="PTHR11011:SF24">
    <property type="entry name" value="FATTY ACYL-COA REDUCTASE"/>
    <property type="match status" value="1"/>
</dbReference>
<dbReference type="Pfam" id="PF03015">
    <property type="entry name" value="Sterile"/>
    <property type="match status" value="1"/>
</dbReference>
<dbReference type="Gene3D" id="3.40.50.720">
    <property type="entry name" value="NAD(P)-binding Rossmann-like Domain"/>
    <property type="match status" value="1"/>
</dbReference>
<evidence type="ECO:0000256" key="1">
    <source>
        <dbReference type="ARBA" id="ARBA00004141"/>
    </source>
</evidence>
<comment type="subcellular location">
    <subcellularLocation>
        <location evidence="1">Membrane</location>
        <topology evidence="1">Multi-pass membrane protein</topology>
    </subcellularLocation>
</comment>
<keyword evidence="5 10" id="KW-0521">NADP</keyword>
<feature type="transmembrane region" description="Helical" evidence="10">
    <location>
        <begin position="362"/>
        <end position="387"/>
    </location>
</feature>
<keyword evidence="6 10" id="KW-1133">Transmembrane helix</keyword>
<dbReference type="Proteomes" id="UP001497472">
    <property type="component" value="Unassembled WGS sequence"/>
</dbReference>
<feature type="domain" description="Fatty acyl-CoA reductase C-terminal" evidence="11">
    <location>
        <begin position="372"/>
        <end position="463"/>
    </location>
</feature>
<evidence type="ECO:0000256" key="7">
    <source>
        <dbReference type="ARBA" id="ARBA00023098"/>
    </source>
</evidence>
<dbReference type="EMBL" id="CAVLEF010000008">
    <property type="protein sequence ID" value="CAK1546455.1"/>
    <property type="molecule type" value="Genomic_DNA"/>
</dbReference>
<sequence>MTFLEERDLSDVPSIKEYFKGKTIFITGGSGFMGNVLIEKLLFSCTDLERIYLLLREKKGVKPEDRLAAFYENVLFDRLKREKPGVFETKVVFIGGDISAPGLGISDEDRALLINNVNIVFHVAASVRFDDSLDYAATLNLRGTKEMVDLATEMVRLESFVHVSTGYSNKNDGRIDEIIYPPHADWRDTINVCENFDKRTLEILTPKYLGNSANTYVFTKQLAEHVIYEQRGKLPIVITRPSIVVSTHSEPIAGWTANFNGPVGLCIGIGKGLVRTLYAEPNLTSDFIPVDYAIRHFIAAAWIRGTKKLEASDEIPVYHCCAGNLKAVTTREVAQIGRNFIFDVPLNDNLWGVSETLTSNVFIYYLCVIFSHLLPAVFIDLILRLLGKKPMLVKIQRRIYNVQMALKTFTLHQWSFINSNFVKLRSVIKGADRNEFNYPMEDVDEVEFFRNSTIGARRFLLKEKDEDYPKARKQIRL</sequence>
<reference evidence="13 14" key="1">
    <citation type="submission" date="2023-11" db="EMBL/GenBank/DDBJ databases">
        <authorList>
            <person name="Okamura Y."/>
        </authorList>
    </citation>
    <scope>NUCLEOTIDE SEQUENCE [LARGE SCALE GENOMIC DNA]</scope>
</reference>
<dbReference type="FunFam" id="3.40.50.720:FF:000143">
    <property type="entry name" value="Fatty acyl-CoA reductase"/>
    <property type="match status" value="1"/>
</dbReference>
<comment type="catalytic activity">
    <reaction evidence="9 10">
        <text>a long-chain fatty acyl-CoA + 2 NADPH + 2 H(+) = a long-chain primary fatty alcohol + 2 NADP(+) + CoA</text>
        <dbReference type="Rhea" id="RHEA:52716"/>
        <dbReference type="ChEBI" id="CHEBI:15378"/>
        <dbReference type="ChEBI" id="CHEBI:57287"/>
        <dbReference type="ChEBI" id="CHEBI:57783"/>
        <dbReference type="ChEBI" id="CHEBI:58349"/>
        <dbReference type="ChEBI" id="CHEBI:77396"/>
        <dbReference type="ChEBI" id="CHEBI:83139"/>
        <dbReference type="EC" id="1.2.1.84"/>
    </reaction>
</comment>
<evidence type="ECO:0000256" key="8">
    <source>
        <dbReference type="ARBA" id="ARBA00023136"/>
    </source>
</evidence>
<evidence type="ECO:0000256" key="10">
    <source>
        <dbReference type="RuleBase" id="RU363097"/>
    </source>
</evidence>
<evidence type="ECO:0000256" key="3">
    <source>
        <dbReference type="ARBA" id="ARBA00022516"/>
    </source>
</evidence>
<evidence type="ECO:0000256" key="5">
    <source>
        <dbReference type="ARBA" id="ARBA00022857"/>
    </source>
</evidence>
<dbReference type="InterPro" id="IPR013120">
    <property type="entry name" value="FAR_NAD-bd"/>
</dbReference>
<evidence type="ECO:0000259" key="12">
    <source>
        <dbReference type="Pfam" id="PF07993"/>
    </source>
</evidence>
<organism evidence="13 14">
    <name type="scientific">Leptosia nina</name>
    <dbReference type="NCBI Taxonomy" id="320188"/>
    <lineage>
        <taxon>Eukaryota</taxon>
        <taxon>Metazoa</taxon>
        <taxon>Ecdysozoa</taxon>
        <taxon>Arthropoda</taxon>
        <taxon>Hexapoda</taxon>
        <taxon>Insecta</taxon>
        <taxon>Pterygota</taxon>
        <taxon>Neoptera</taxon>
        <taxon>Endopterygota</taxon>
        <taxon>Lepidoptera</taxon>
        <taxon>Glossata</taxon>
        <taxon>Ditrysia</taxon>
        <taxon>Papilionoidea</taxon>
        <taxon>Pieridae</taxon>
        <taxon>Pierinae</taxon>
        <taxon>Leptosia</taxon>
    </lineage>
</organism>
<dbReference type="EC" id="1.2.1.84" evidence="10"/>
<accession>A0AAV1JDF1</accession>
<keyword evidence="4 10" id="KW-0812">Transmembrane</keyword>
<dbReference type="PANTHER" id="PTHR11011">
    <property type="entry name" value="MALE STERILITY PROTEIN 2-RELATED"/>
    <property type="match status" value="1"/>
</dbReference>
<keyword evidence="3 10" id="KW-0444">Lipid biosynthesis</keyword>
<name>A0AAV1JDF1_9NEOP</name>
<dbReference type="GO" id="GO:0102965">
    <property type="term" value="F:alcohol-forming long-chain fatty acyl-CoA reductase activity"/>
    <property type="evidence" value="ECO:0007669"/>
    <property type="project" value="UniProtKB-EC"/>
</dbReference>
<dbReference type="GO" id="GO:0005777">
    <property type="term" value="C:peroxisome"/>
    <property type="evidence" value="ECO:0007669"/>
    <property type="project" value="TreeGrafter"/>
</dbReference>
<dbReference type="InterPro" id="IPR033640">
    <property type="entry name" value="FAR_C"/>
</dbReference>
<feature type="domain" description="Thioester reductase (TE)" evidence="12">
    <location>
        <begin position="26"/>
        <end position="295"/>
    </location>
</feature>
<keyword evidence="10" id="KW-0560">Oxidoreductase</keyword>
<evidence type="ECO:0000256" key="4">
    <source>
        <dbReference type="ARBA" id="ARBA00022692"/>
    </source>
</evidence>
<dbReference type="CDD" id="cd05236">
    <property type="entry name" value="FAR-N_SDR_e"/>
    <property type="match status" value="1"/>
</dbReference>
<keyword evidence="7 10" id="KW-0443">Lipid metabolism</keyword>
<evidence type="ECO:0000256" key="9">
    <source>
        <dbReference type="ARBA" id="ARBA00052530"/>
    </source>
</evidence>